<dbReference type="Proteomes" id="UP000194127">
    <property type="component" value="Unassembled WGS sequence"/>
</dbReference>
<dbReference type="OrthoDB" id="2770090at2759"/>
<proteinExistence type="predicted"/>
<evidence type="ECO:0000313" key="2">
    <source>
        <dbReference type="Proteomes" id="UP000194127"/>
    </source>
</evidence>
<protein>
    <submittedName>
        <fullName evidence="1">Uncharacterized protein</fullName>
    </submittedName>
</protein>
<dbReference type="AlphaFoldDB" id="A0A1X6MZA3"/>
<name>A0A1X6MZA3_9APHY</name>
<reference evidence="1 2" key="1">
    <citation type="submission" date="2017-04" db="EMBL/GenBank/DDBJ databases">
        <title>Genome Sequence of the Model Brown-Rot Fungus Postia placenta SB12.</title>
        <authorList>
            <consortium name="DOE Joint Genome Institute"/>
            <person name="Gaskell J."/>
            <person name="Kersten P."/>
            <person name="Larrondo L.F."/>
            <person name="Canessa P."/>
            <person name="Martinez D."/>
            <person name="Hibbett D."/>
            <person name="Schmoll M."/>
            <person name="Kubicek C.P."/>
            <person name="Martinez A.T."/>
            <person name="Yadav J."/>
            <person name="Master E."/>
            <person name="Magnuson J.K."/>
            <person name="James T."/>
            <person name="Yaver D."/>
            <person name="Berka R."/>
            <person name="Labutti K."/>
            <person name="Lipzen A."/>
            <person name="Aerts A."/>
            <person name="Barry K."/>
            <person name="Henrissat B."/>
            <person name="Blanchette R."/>
            <person name="Grigoriev I."/>
            <person name="Cullen D."/>
        </authorList>
    </citation>
    <scope>NUCLEOTIDE SEQUENCE [LARGE SCALE GENOMIC DNA]</scope>
    <source>
        <strain evidence="1 2">MAD-698-R-SB12</strain>
    </source>
</reference>
<dbReference type="GeneID" id="36327339"/>
<accession>A0A1X6MZA3</accession>
<keyword evidence="2" id="KW-1185">Reference proteome</keyword>
<gene>
    <name evidence="1" type="ORF">POSPLADRAFT_1070318</name>
</gene>
<organism evidence="1 2">
    <name type="scientific">Postia placenta MAD-698-R-SB12</name>
    <dbReference type="NCBI Taxonomy" id="670580"/>
    <lineage>
        <taxon>Eukaryota</taxon>
        <taxon>Fungi</taxon>
        <taxon>Dikarya</taxon>
        <taxon>Basidiomycota</taxon>
        <taxon>Agaricomycotina</taxon>
        <taxon>Agaricomycetes</taxon>
        <taxon>Polyporales</taxon>
        <taxon>Adustoporiaceae</taxon>
        <taxon>Rhodonia</taxon>
    </lineage>
</organism>
<dbReference type="RefSeq" id="XP_024338492.1">
    <property type="nucleotide sequence ID" value="XM_024482390.1"/>
</dbReference>
<sequence>MESIILPPTFTGLYRLFLRTAAASVLHKRAACSRIRRLWRPTFEVAAQVIRRHLSVSTTDPERRRLERWYCVWERRIDNTLSLLAVSAQSRGLAHRLTSNLNSLQREHEFQATRLGAYEHAHYWNPKLPVMSEYYQPKPMASGPRANRKEDKKDRWRKLDMKAWGALGEAITMAEGRDGISLGRIKNGS</sequence>
<evidence type="ECO:0000313" key="1">
    <source>
        <dbReference type="EMBL" id="OSX61698.1"/>
    </source>
</evidence>
<dbReference type="EMBL" id="KZ110598">
    <property type="protein sequence ID" value="OSX61698.1"/>
    <property type="molecule type" value="Genomic_DNA"/>
</dbReference>